<keyword evidence="4" id="KW-1185">Reference proteome</keyword>
<evidence type="ECO:0000256" key="2">
    <source>
        <dbReference type="SAM" id="Phobius"/>
    </source>
</evidence>
<evidence type="ECO:0000313" key="4">
    <source>
        <dbReference type="Proteomes" id="UP000002640"/>
    </source>
</evidence>
<evidence type="ECO:0008006" key="5">
    <source>
        <dbReference type="Google" id="ProtNLM"/>
    </source>
</evidence>
<name>G4ZWB4_PHYSP</name>
<feature type="transmembrane region" description="Helical" evidence="2">
    <location>
        <begin position="715"/>
        <end position="742"/>
    </location>
</feature>
<dbReference type="GeneID" id="20659836"/>
<dbReference type="KEGG" id="psoj:PHYSODRAFT_516694"/>
<dbReference type="AlphaFoldDB" id="G4ZWB4"/>
<organism evidence="3 4">
    <name type="scientific">Phytophthora sojae (strain P6497)</name>
    <name type="common">Soybean stem and root rot agent</name>
    <name type="synonym">Phytophthora megasperma f. sp. glycines</name>
    <dbReference type="NCBI Taxonomy" id="1094619"/>
    <lineage>
        <taxon>Eukaryota</taxon>
        <taxon>Sar</taxon>
        <taxon>Stramenopiles</taxon>
        <taxon>Oomycota</taxon>
        <taxon>Peronosporomycetes</taxon>
        <taxon>Peronosporales</taxon>
        <taxon>Peronosporaceae</taxon>
        <taxon>Phytophthora</taxon>
    </lineage>
</organism>
<evidence type="ECO:0000313" key="3">
    <source>
        <dbReference type="EMBL" id="EGZ11641.1"/>
    </source>
</evidence>
<reference evidence="3 4" key="1">
    <citation type="journal article" date="2006" name="Science">
        <title>Phytophthora genome sequences uncover evolutionary origins and mechanisms of pathogenesis.</title>
        <authorList>
            <person name="Tyler B.M."/>
            <person name="Tripathy S."/>
            <person name="Zhang X."/>
            <person name="Dehal P."/>
            <person name="Jiang R.H."/>
            <person name="Aerts A."/>
            <person name="Arredondo F.D."/>
            <person name="Baxter L."/>
            <person name="Bensasson D."/>
            <person name="Beynon J.L."/>
            <person name="Chapman J."/>
            <person name="Damasceno C.M."/>
            <person name="Dorrance A.E."/>
            <person name="Dou D."/>
            <person name="Dickerman A.W."/>
            <person name="Dubchak I.L."/>
            <person name="Garbelotto M."/>
            <person name="Gijzen M."/>
            <person name="Gordon S.G."/>
            <person name="Govers F."/>
            <person name="Grunwald N.J."/>
            <person name="Huang W."/>
            <person name="Ivors K.L."/>
            <person name="Jones R.W."/>
            <person name="Kamoun S."/>
            <person name="Krampis K."/>
            <person name="Lamour K.H."/>
            <person name="Lee M.K."/>
            <person name="McDonald W.H."/>
            <person name="Medina M."/>
            <person name="Meijer H.J."/>
            <person name="Nordberg E.K."/>
            <person name="Maclean D.J."/>
            <person name="Ospina-Giraldo M.D."/>
            <person name="Morris P.F."/>
            <person name="Phuntumart V."/>
            <person name="Putnam N.H."/>
            <person name="Rash S."/>
            <person name="Rose J.K."/>
            <person name="Sakihama Y."/>
            <person name="Salamov A.A."/>
            <person name="Savidor A."/>
            <person name="Scheuring C.F."/>
            <person name="Smith B.M."/>
            <person name="Sobral B.W."/>
            <person name="Terry A."/>
            <person name="Torto-Alalibo T.A."/>
            <person name="Win J."/>
            <person name="Xu Z."/>
            <person name="Zhang H."/>
            <person name="Grigoriev I.V."/>
            <person name="Rokhsar D.S."/>
            <person name="Boore J.L."/>
        </authorList>
    </citation>
    <scope>NUCLEOTIDE SEQUENCE [LARGE SCALE GENOMIC DNA]</scope>
    <source>
        <strain evidence="3 4">P6497</strain>
    </source>
</reference>
<feature type="region of interest" description="Disordered" evidence="1">
    <location>
        <begin position="1"/>
        <end position="25"/>
    </location>
</feature>
<keyword evidence="2" id="KW-1133">Transmembrane helix</keyword>
<keyword evidence="2" id="KW-0812">Transmembrane</keyword>
<dbReference type="RefSeq" id="XP_009531974.1">
    <property type="nucleotide sequence ID" value="XM_009533679.1"/>
</dbReference>
<proteinExistence type="predicted"/>
<evidence type="ECO:0000256" key="1">
    <source>
        <dbReference type="SAM" id="MobiDB-lite"/>
    </source>
</evidence>
<feature type="transmembrane region" description="Helical" evidence="2">
    <location>
        <begin position="605"/>
        <end position="625"/>
    </location>
</feature>
<dbReference type="EMBL" id="JH159157">
    <property type="protein sequence ID" value="EGZ11641.1"/>
    <property type="molecule type" value="Genomic_DNA"/>
</dbReference>
<gene>
    <name evidence="3" type="ORF">PHYSODRAFT_516694</name>
</gene>
<protein>
    <recommendedName>
        <fullName evidence="5">Transmembrane protein</fullName>
    </recommendedName>
</protein>
<sequence>MTRKTGISRGTSPLPKDEGGAKKPRTQQTVFHDYEVSYRTCVAIFVFALVGISMTPLKEYYVGSYVTKSLDEVRDEVVARKLKSVGVVTSGVHYFDTFDRKNLPLIDLKTKKKLTRTDAATLSLSDFLVRSNLRRSDLIDSLPAEILTVPVNIMVDVYAPLCGPVTASLSSWETQPQLLFGNWFPSIQHEFCRDFHDKFPRDRFFNHRDKAPIDEHLKEVGNVTLGLIAVVNMSELYLRHFDDVHVVRKIMKNAQEGFIALELPEYTDSVADAIVELYSEGISVADVVRLLPRSFDGDHVALVDVLGVDALLAYYLDSQQLSVGVNVNGEAAIFAEVTHATASFFTPDFLINTVGMHLVSTMHLAPFWNCAIQHTTMSKSITVADVDGAKIKQCGGDMASIIPTLAVNLMFLFQKDERDYSELDNTTTYTLGRRRESATDYTALDIPEVLTDSALLSMDGTKWAKSRVNVTDSETPTTPYGYLYTPDCQTIVDSVMQQSGRNVQKYQAYIGDGFGSCQFRDSQETDLHTLCRLFMTSEEVLFRTLNGSLIELPSCSSFITADASIEDQVVEQDNLRQIEWFMIDTTMLTRRIRIQDNTSRQIRTFLLILNLIGASHYAIEYIFILKSVWIFIRNSVYRPAGEALSLTRIGSTDFIKREAPLLRIGIFELLQCDPADGALGHPGTMVLLYLGAIGTLSNIFSLSCTAQLSTEEGTIVIYCVPSIPMRSLSLVLTTLSSSYWVIRVTLQTRSLAMRLDHAAQNDFVRFWSLNAAAVLVIHFSCKAGADLVFRDAELHSDPHLYAISGGSLVAVIISLGFLLVHVVLNHTSRLRSVLKQRSTKVLWQEPSVRDASGRAFVAKWSTRGLDSVLYHCASPQIARQLEAFGNRQQFGSFFTKKLQTVVTSGGNQPSGIRMHHFVAVHCAAGAHAHLQTVKWFLEPSRNGGVTSVNPTPKTSRITPVEMNRFAEEGLSWAGAHALKEETSMG</sequence>
<keyword evidence="2" id="KW-0472">Membrane</keyword>
<feature type="transmembrane region" description="Helical" evidence="2">
    <location>
        <begin position="763"/>
        <end position="780"/>
    </location>
</feature>
<accession>G4ZWB4</accession>
<dbReference type="InParanoid" id="G4ZWB4"/>
<feature type="transmembrane region" description="Helical" evidence="2">
    <location>
        <begin position="686"/>
        <end position="709"/>
    </location>
</feature>
<feature type="transmembrane region" description="Helical" evidence="2">
    <location>
        <begin position="800"/>
        <end position="824"/>
    </location>
</feature>
<dbReference type="Proteomes" id="UP000002640">
    <property type="component" value="Unassembled WGS sequence"/>
</dbReference>